<reference evidence="1" key="1">
    <citation type="journal article" date="2021" name="Proc. Natl. Acad. Sci. U.S.A.">
        <title>A Catalog of Tens of Thousands of Viruses from Human Metagenomes Reveals Hidden Associations with Chronic Diseases.</title>
        <authorList>
            <person name="Tisza M.J."/>
            <person name="Buck C.B."/>
        </authorList>
    </citation>
    <scope>NUCLEOTIDE SEQUENCE</scope>
    <source>
        <strain evidence="1">CtWKa2</strain>
    </source>
</reference>
<sequence length="397" mass="47570">MVSNNGYEIELYDYQRKAINRLHNGSVLCGKVGSGKSLTGLFYYLENHRDLPLYIITVAKKRNDKEWHRDLEMLGIEGVVDSWNNITKYLDVKDAFFLFDEQRAIGYGSWGTSFIKIARRNKWIMLTATPGDVWMDWMCIFLANNFYRNKTDFVDRHVEYNPYSKFPQIKRYHETDRLERLRQHIAVPMQDFRITRTHRQYINASFDKDLYKQVTDTRFNPFTEEPIMNASEFTQVLRRIVNTSDRRRENVKQQIMTRDRIIIFYNYTYELDILKEICQELNRAFYQWNGQKHETIPNAETWVYLVQYTAGAEGWNCITTDTILFYSLNYSYRIMEQSEGRINRVNTSFKDLYYIYLKSPASIDDAIARSISSKKKFNERNWVEQTCPNLREIFNEH</sequence>
<dbReference type="Gene3D" id="3.40.50.300">
    <property type="entry name" value="P-loop containing nucleotide triphosphate hydrolases"/>
    <property type="match status" value="2"/>
</dbReference>
<accession>A0A8S5PDW2</accession>
<dbReference type="EMBL" id="BK015407">
    <property type="protein sequence ID" value="DAE05270.1"/>
    <property type="molecule type" value="Genomic_DNA"/>
</dbReference>
<protein>
    <submittedName>
        <fullName evidence="1">Chromatin remodeling complex ATPase</fullName>
    </submittedName>
</protein>
<dbReference type="SUPFAM" id="SSF52540">
    <property type="entry name" value="P-loop containing nucleoside triphosphate hydrolases"/>
    <property type="match status" value="2"/>
</dbReference>
<evidence type="ECO:0000313" key="1">
    <source>
        <dbReference type="EMBL" id="DAE05270.1"/>
    </source>
</evidence>
<name>A0A8S5PDW2_9CAUD</name>
<organism evidence="1">
    <name type="scientific">Siphoviridae sp. ctWKa2</name>
    <dbReference type="NCBI Taxonomy" id="2825537"/>
    <lineage>
        <taxon>Viruses</taxon>
        <taxon>Duplodnaviria</taxon>
        <taxon>Heunggongvirae</taxon>
        <taxon>Uroviricota</taxon>
        <taxon>Caudoviricetes</taxon>
    </lineage>
</organism>
<dbReference type="InterPro" id="IPR027417">
    <property type="entry name" value="P-loop_NTPase"/>
</dbReference>
<proteinExistence type="predicted"/>